<keyword evidence="3" id="KW-1185">Reference proteome</keyword>
<evidence type="ECO:0000256" key="1">
    <source>
        <dbReference type="RuleBase" id="RU004915"/>
    </source>
</evidence>
<dbReference type="Pfam" id="PF00161">
    <property type="entry name" value="RIP"/>
    <property type="match status" value="1"/>
</dbReference>
<evidence type="ECO:0000313" key="3">
    <source>
        <dbReference type="Proteomes" id="UP001415857"/>
    </source>
</evidence>
<dbReference type="SUPFAM" id="SSF56371">
    <property type="entry name" value="Ribosome inactivating proteins (RIP)"/>
    <property type="match status" value="1"/>
</dbReference>
<dbReference type="AlphaFoldDB" id="A0AAP0NCK3"/>
<dbReference type="GO" id="GO:0017148">
    <property type="term" value="P:negative regulation of translation"/>
    <property type="evidence" value="ECO:0007669"/>
    <property type="project" value="UniProtKB-KW"/>
</dbReference>
<dbReference type="InterPro" id="IPR001574">
    <property type="entry name" value="Ribosome_inactivat_prot"/>
</dbReference>
<dbReference type="Proteomes" id="UP001415857">
    <property type="component" value="Unassembled WGS sequence"/>
</dbReference>
<dbReference type="EMBL" id="JBBPBK010000014">
    <property type="protein sequence ID" value="KAK9270278.1"/>
    <property type="molecule type" value="Genomic_DNA"/>
</dbReference>
<evidence type="ECO:0000313" key="2">
    <source>
        <dbReference type="EMBL" id="KAK9270278.1"/>
    </source>
</evidence>
<accession>A0AAP0NCK3</accession>
<gene>
    <name evidence="2" type="ORF">L1049_025855</name>
</gene>
<name>A0AAP0NCK3_LIQFO</name>
<comment type="caution">
    <text evidence="2">The sequence shown here is derived from an EMBL/GenBank/DDBJ whole genome shotgun (WGS) entry which is preliminary data.</text>
</comment>
<sequence>MDTYVSLEKAYGGDKARVQLGKMQLNDSIFHLWNKDPSSAKKAKAFLTFILMFPEAIRFESILVYLSGKVEVGATLPDNFGDIVNEWKTFSKALFWIHMGYSLELGDRLCKMLKVDTKTKEEAKKAFVDVRQIVPVFT</sequence>
<keyword evidence="1" id="KW-0378">Hydrolase</keyword>
<comment type="catalytic activity">
    <reaction evidence="1">
        <text>Endohydrolysis of the N-glycosidic bond at one specific adenosine on the 28S rRNA.</text>
        <dbReference type="EC" id="3.2.2.22"/>
    </reaction>
</comment>
<keyword evidence="1" id="KW-0800">Toxin</keyword>
<dbReference type="Gene3D" id="3.40.420.10">
    <property type="entry name" value="Ricin (A subunit), domain 1"/>
    <property type="match status" value="1"/>
</dbReference>
<protein>
    <recommendedName>
        <fullName evidence="1">rRNA N-glycosylase</fullName>
        <ecNumber evidence="1">3.2.2.22</ecNumber>
    </recommendedName>
</protein>
<dbReference type="EC" id="3.2.2.22" evidence="1"/>
<dbReference type="InterPro" id="IPR036041">
    <property type="entry name" value="Ribosome-inact_prot_sf"/>
</dbReference>
<dbReference type="GO" id="GO:0090729">
    <property type="term" value="F:toxin activity"/>
    <property type="evidence" value="ECO:0007669"/>
    <property type="project" value="UniProtKB-KW"/>
</dbReference>
<comment type="similarity">
    <text evidence="1">Belongs to the ribosome-inactivating protein family.</text>
</comment>
<proteinExistence type="inferred from homology"/>
<keyword evidence="1" id="KW-0611">Plant defense</keyword>
<dbReference type="InterPro" id="IPR016138">
    <property type="entry name" value="Ribosome_inactivat_prot_sub1"/>
</dbReference>
<keyword evidence="1" id="KW-0652">Protein synthesis inhibitor</keyword>
<organism evidence="2 3">
    <name type="scientific">Liquidambar formosana</name>
    <name type="common">Formosan gum</name>
    <dbReference type="NCBI Taxonomy" id="63359"/>
    <lineage>
        <taxon>Eukaryota</taxon>
        <taxon>Viridiplantae</taxon>
        <taxon>Streptophyta</taxon>
        <taxon>Embryophyta</taxon>
        <taxon>Tracheophyta</taxon>
        <taxon>Spermatophyta</taxon>
        <taxon>Magnoliopsida</taxon>
        <taxon>eudicotyledons</taxon>
        <taxon>Gunneridae</taxon>
        <taxon>Pentapetalae</taxon>
        <taxon>Saxifragales</taxon>
        <taxon>Altingiaceae</taxon>
        <taxon>Liquidambar</taxon>
    </lineage>
</organism>
<reference evidence="2 3" key="1">
    <citation type="journal article" date="2024" name="Plant J.">
        <title>Genome sequences and population genomics reveal climatic adaptation and genomic divergence between two closely related sweetgum species.</title>
        <authorList>
            <person name="Xu W.Q."/>
            <person name="Ren C.Q."/>
            <person name="Zhang X.Y."/>
            <person name="Comes H.P."/>
            <person name="Liu X.H."/>
            <person name="Li Y.G."/>
            <person name="Kettle C.J."/>
            <person name="Jalonen R."/>
            <person name="Gaisberger H."/>
            <person name="Ma Y.Z."/>
            <person name="Qiu Y.X."/>
        </authorList>
    </citation>
    <scope>NUCLEOTIDE SEQUENCE [LARGE SCALE GENOMIC DNA]</scope>
    <source>
        <strain evidence="2">Hangzhou</strain>
    </source>
</reference>
<dbReference type="GO" id="GO:0030598">
    <property type="term" value="F:rRNA N-glycosylase activity"/>
    <property type="evidence" value="ECO:0007669"/>
    <property type="project" value="UniProtKB-EC"/>
</dbReference>
<dbReference type="GO" id="GO:0006952">
    <property type="term" value="P:defense response"/>
    <property type="evidence" value="ECO:0007669"/>
    <property type="project" value="UniProtKB-KW"/>
</dbReference>